<evidence type="ECO:0000313" key="3">
    <source>
        <dbReference type="Proteomes" id="UP000619295"/>
    </source>
</evidence>
<dbReference type="NCBIfam" id="NF005759">
    <property type="entry name" value="PRK07583.1"/>
    <property type="match status" value="1"/>
</dbReference>
<organism evidence="2 3">
    <name type="scientific">Bosea spartocytisi</name>
    <dbReference type="NCBI Taxonomy" id="2773451"/>
    <lineage>
        <taxon>Bacteria</taxon>
        <taxon>Pseudomonadati</taxon>
        <taxon>Pseudomonadota</taxon>
        <taxon>Alphaproteobacteria</taxon>
        <taxon>Hyphomicrobiales</taxon>
        <taxon>Boseaceae</taxon>
        <taxon>Bosea</taxon>
    </lineage>
</organism>
<accession>A0A927EBW7</accession>
<dbReference type="AlphaFoldDB" id="A0A927EBW7"/>
<dbReference type="GO" id="GO:0004131">
    <property type="term" value="F:cytosine deaminase activity"/>
    <property type="evidence" value="ECO:0007669"/>
    <property type="project" value="UniProtKB-EC"/>
</dbReference>
<feature type="domain" description="Amidohydrolase 3" evidence="1">
    <location>
        <begin position="179"/>
        <end position="412"/>
    </location>
</feature>
<dbReference type="EC" id="3.5.4.1" evidence="2"/>
<reference evidence="2" key="1">
    <citation type="submission" date="2020-09" db="EMBL/GenBank/DDBJ databases">
        <title>Bosea spartocytisi sp. nov. a root nodule endophyte of Spartocytisus supranubius in the high mountain ecosystem fo the Teide National Park (Canary Islands, Spain).</title>
        <authorList>
            <person name="Pulido-Suarez L."/>
            <person name="Peix A."/>
            <person name="Igual J.M."/>
            <person name="Socas-Perez N."/>
            <person name="Velazquez E."/>
            <person name="Flores-Felix J.D."/>
            <person name="Leon-Barrios M."/>
        </authorList>
    </citation>
    <scope>NUCLEOTIDE SEQUENCE</scope>
    <source>
        <strain evidence="2">SSUT16</strain>
    </source>
</reference>
<keyword evidence="2" id="KW-0378">Hydrolase</keyword>
<dbReference type="InterPro" id="IPR013108">
    <property type="entry name" value="Amidohydro_3"/>
</dbReference>
<protein>
    <submittedName>
        <fullName evidence="2">Cytosine deaminase</fullName>
        <ecNumber evidence="2">3.5.4.1</ecNumber>
    </submittedName>
</protein>
<dbReference type="InterPro" id="IPR011059">
    <property type="entry name" value="Metal-dep_hydrolase_composite"/>
</dbReference>
<dbReference type="InterPro" id="IPR052349">
    <property type="entry name" value="Metallo-hydrolase_Enzymes"/>
</dbReference>
<dbReference type="Proteomes" id="UP000619295">
    <property type="component" value="Unassembled WGS sequence"/>
</dbReference>
<dbReference type="InterPro" id="IPR032466">
    <property type="entry name" value="Metal_Hydrolase"/>
</dbReference>
<dbReference type="CDD" id="cd01293">
    <property type="entry name" value="Bact_CD"/>
    <property type="match status" value="1"/>
</dbReference>
<dbReference type="GO" id="GO:0006209">
    <property type="term" value="P:cytosine catabolic process"/>
    <property type="evidence" value="ECO:0007669"/>
    <property type="project" value="TreeGrafter"/>
</dbReference>
<dbReference type="Gene3D" id="2.30.40.10">
    <property type="entry name" value="Urease, subunit C, domain 1"/>
    <property type="match status" value="1"/>
</dbReference>
<gene>
    <name evidence="2" type="ORF">IED13_20375</name>
</gene>
<dbReference type="PANTHER" id="PTHR32027:SF0">
    <property type="entry name" value="CYTOSINE DEAMINASE"/>
    <property type="match status" value="1"/>
</dbReference>
<dbReference type="SUPFAM" id="SSF51338">
    <property type="entry name" value="Composite domain of metallo-dependent hydrolases"/>
    <property type="match status" value="1"/>
</dbReference>
<dbReference type="RefSeq" id="WP_191125258.1">
    <property type="nucleotide sequence ID" value="NZ_JACXWY010000015.1"/>
</dbReference>
<dbReference type="GO" id="GO:0035888">
    <property type="term" value="F:isoguanine deaminase activity"/>
    <property type="evidence" value="ECO:0007669"/>
    <property type="project" value="TreeGrafter"/>
</dbReference>
<dbReference type="SUPFAM" id="SSF51556">
    <property type="entry name" value="Metallo-dependent hydrolases"/>
    <property type="match status" value="1"/>
</dbReference>
<comment type="caution">
    <text evidence="2">The sequence shown here is derived from an EMBL/GenBank/DDBJ whole genome shotgun (WGS) entry which is preliminary data.</text>
</comment>
<proteinExistence type="predicted"/>
<dbReference type="Pfam" id="PF07969">
    <property type="entry name" value="Amidohydro_3"/>
    <property type="match status" value="1"/>
</dbReference>
<dbReference type="Gene3D" id="3.20.20.140">
    <property type="entry name" value="Metal-dependent hydrolases"/>
    <property type="match status" value="1"/>
</dbReference>
<name>A0A927EBW7_9HYPH</name>
<dbReference type="EMBL" id="JACXWY010000015">
    <property type="protein sequence ID" value="MBD3848063.1"/>
    <property type="molecule type" value="Genomic_DNA"/>
</dbReference>
<sequence>MTLGFATLPDASAFRLLNMSAPLCLIDGGSFAADRDGLARIDLAIADGRIESLLPAGTETLTNDRPALDLECGIVLPRLVDCHTHLDKGHIWPRSPNPDGTFPGALAAVANDREANWSALDVRTRMDFSLRTAFAHGTAAIRTHLDSLGKQIGISWPVYAEMRERWAGRIALQASPLFGTEQALDPAHMAAVIAAVKMHGDGLLGCVTYMIPELDRALDILFRAASENGFDLDFHVDEMNDPAARSLEHIADAALRHRFTGKILCGHCCSLSLQAPEDEARIIGKVKEAGIAVVSLPLCNLYLQDRQAGRTPRWRGVTALHELKAAGVPVMVASDNTRDPFYAYGDLDLVEVLREATRILQLDHSGSDWPCAVARTPAAVMGLDGVGVLAAGGPADLILTRARSWTEFFARPQGDRSILVAGRAIDRTLPDYRELDHLMGRAS</sequence>
<evidence type="ECO:0000259" key="1">
    <source>
        <dbReference type="Pfam" id="PF07969"/>
    </source>
</evidence>
<keyword evidence="3" id="KW-1185">Reference proteome</keyword>
<evidence type="ECO:0000313" key="2">
    <source>
        <dbReference type="EMBL" id="MBD3848063.1"/>
    </source>
</evidence>
<dbReference type="PANTHER" id="PTHR32027">
    <property type="entry name" value="CYTOSINE DEAMINASE"/>
    <property type="match status" value="1"/>
</dbReference>